<organism evidence="1 2">
    <name type="scientific">Fusarium vanettenii (strain ATCC MYA-4622 / CBS 123669 / FGSC 9596 / NRRL 45880 / 77-13-4)</name>
    <name type="common">Fusarium solani subsp. pisi</name>
    <dbReference type="NCBI Taxonomy" id="660122"/>
    <lineage>
        <taxon>Eukaryota</taxon>
        <taxon>Fungi</taxon>
        <taxon>Dikarya</taxon>
        <taxon>Ascomycota</taxon>
        <taxon>Pezizomycotina</taxon>
        <taxon>Sordariomycetes</taxon>
        <taxon>Hypocreomycetidae</taxon>
        <taxon>Hypocreales</taxon>
        <taxon>Nectriaceae</taxon>
        <taxon>Fusarium</taxon>
        <taxon>Fusarium solani species complex</taxon>
        <taxon>Fusarium vanettenii</taxon>
    </lineage>
</organism>
<dbReference type="GeneID" id="9678142"/>
<dbReference type="eggNOG" id="ENOG502TBG7">
    <property type="taxonomic scope" value="Eukaryota"/>
</dbReference>
<dbReference type="VEuPathDB" id="FungiDB:NECHADRAFT_75890"/>
<keyword evidence="2" id="KW-1185">Reference proteome</keyword>
<dbReference type="HOGENOM" id="CLU_106807_0_0_1"/>
<gene>
    <name evidence="1" type="ORF">NECHADRAFT_75890</name>
</gene>
<sequence length="181" mass="19540">MPTTYTVVFANEHGSGGEYVFCNEEPIINNDATAGNVITNAWIGQHVANGSCMGAVLTMCTYLGCGKSPSQPAEGTISPQLHSEAIELSTNKNDGAHWLQCENNMLIVRVRIPADQNMTTNVQPIVKFFVLKVKQGTSDGVNYQSFSTKPGVADFTTGDGKGLYTARVVHEKNGDFTVTYK</sequence>
<dbReference type="InParanoid" id="C7Z5W2"/>
<name>C7Z5W2_FUSV7</name>
<dbReference type="Proteomes" id="UP000005206">
    <property type="component" value="Chromosome 2"/>
</dbReference>
<accession>C7Z5W2</accession>
<dbReference type="AlphaFoldDB" id="C7Z5W2"/>
<dbReference type="OMA" id="NAWISTF"/>
<dbReference type="RefSeq" id="XP_003045735.1">
    <property type="nucleotide sequence ID" value="XM_003045689.1"/>
</dbReference>
<dbReference type="EMBL" id="GG698910">
    <property type="protein sequence ID" value="EEU40022.1"/>
    <property type="molecule type" value="Genomic_DNA"/>
</dbReference>
<evidence type="ECO:0000313" key="1">
    <source>
        <dbReference type="EMBL" id="EEU40022.1"/>
    </source>
</evidence>
<evidence type="ECO:0000313" key="2">
    <source>
        <dbReference type="Proteomes" id="UP000005206"/>
    </source>
</evidence>
<dbReference type="KEGG" id="nhe:NECHADRAFT_75890"/>
<proteinExistence type="predicted"/>
<dbReference type="OrthoDB" id="5413269at2759"/>
<protein>
    <submittedName>
        <fullName evidence="1">Uncharacterized protein</fullName>
    </submittedName>
</protein>
<reference evidence="1 2" key="1">
    <citation type="journal article" date="2009" name="PLoS Genet.">
        <title>The genome of Nectria haematococca: contribution of supernumerary chromosomes to gene expansion.</title>
        <authorList>
            <person name="Coleman J.J."/>
            <person name="Rounsley S.D."/>
            <person name="Rodriguez-Carres M."/>
            <person name="Kuo A."/>
            <person name="Wasmann C.C."/>
            <person name="Grimwood J."/>
            <person name="Schmutz J."/>
            <person name="Taga M."/>
            <person name="White G.J."/>
            <person name="Zhou S."/>
            <person name="Schwartz D.C."/>
            <person name="Freitag M."/>
            <person name="Ma L.J."/>
            <person name="Danchin E.G."/>
            <person name="Henrissat B."/>
            <person name="Coutinho P.M."/>
            <person name="Nelson D.R."/>
            <person name="Straney D."/>
            <person name="Napoli C.A."/>
            <person name="Barker B.M."/>
            <person name="Gribskov M."/>
            <person name="Rep M."/>
            <person name="Kroken S."/>
            <person name="Molnar I."/>
            <person name="Rensing C."/>
            <person name="Kennell J.C."/>
            <person name="Zamora J."/>
            <person name="Farman M.L."/>
            <person name="Selker E.U."/>
            <person name="Salamov A."/>
            <person name="Shapiro H."/>
            <person name="Pangilinan J."/>
            <person name="Lindquist E."/>
            <person name="Lamers C."/>
            <person name="Grigoriev I.V."/>
            <person name="Geiser D.M."/>
            <person name="Covert S.F."/>
            <person name="Temporini E."/>
            <person name="Vanetten H.D."/>
        </authorList>
    </citation>
    <scope>NUCLEOTIDE SEQUENCE [LARGE SCALE GENOMIC DNA]</scope>
    <source>
        <strain evidence="2">ATCC MYA-4622 / CBS 123669 / FGSC 9596 / NRRL 45880 / 77-13-4</strain>
    </source>
</reference>